<evidence type="ECO:0000313" key="2">
    <source>
        <dbReference type="EMBL" id="SEO99782.1"/>
    </source>
</evidence>
<sequence>MTTLARLLVLDLRVIAPYRRQALITTGIVLVMLFDRPEVILPALIILSASWTASYPFQVSDKAKLETLYAVLPVTRRSLLLGRYLWSLAIFVCYSVVGMAASLVSAHVQNIAFAGPAVAEVLAISWAAFALNISIQYPLYVRFGYLRAGLLGTILPIAVAAVAVTRFHLNIRPDAMWLALIAVAGAVLFVISAAVATIIDPAKSGTARWAVT</sequence>
<dbReference type="RefSeq" id="WP_091615044.1">
    <property type="nucleotide sequence ID" value="NZ_FOEF01000003.1"/>
</dbReference>
<dbReference type="STRING" id="394193.SAMN04489732_103142"/>
<feature type="transmembrane region" description="Helical" evidence="1">
    <location>
        <begin position="175"/>
        <end position="199"/>
    </location>
</feature>
<dbReference type="EMBL" id="FOEF01000003">
    <property type="protein sequence ID" value="SEO99782.1"/>
    <property type="molecule type" value="Genomic_DNA"/>
</dbReference>
<name>A0A1H8U938_9PSEU</name>
<accession>A0A1H8U938</accession>
<evidence type="ECO:0000313" key="3">
    <source>
        <dbReference type="Proteomes" id="UP000198582"/>
    </source>
</evidence>
<feature type="transmembrane region" description="Helical" evidence="1">
    <location>
        <begin position="84"/>
        <end position="105"/>
    </location>
</feature>
<dbReference type="Pfam" id="PF13346">
    <property type="entry name" value="ABC2_membrane_5"/>
    <property type="match status" value="1"/>
</dbReference>
<dbReference type="AlphaFoldDB" id="A0A1H8U938"/>
<proteinExistence type="predicted"/>
<keyword evidence="3" id="KW-1185">Reference proteome</keyword>
<protein>
    <submittedName>
        <fullName evidence="2">ABC-2 family transporter protein</fullName>
    </submittedName>
</protein>
<reference evidence="2 3" key="1">
    <citation type="submission" date="2016-10" db="EMBL/GenBank/DDBJ databases">
        <authorList>
            <person name="de Groot N.N."/>
        </authorList>
    </citation>
    <scope>NUCLEOTIDE SEQUENCE [LARGE SCALE GENOMIC DNA]</scope>
    <source>
        <strain evidence="2 3">DSM 44993</strain>
    </source>
</reference>
<gene>
    <name evidence="2" type="ORF">SAMN04489732_103142</name>
</gene>
<dbReference type="Proteomes" id="UP000198582">
    <property type="component" value="Unassembled WGS sequence"/>
</dbReference>
<feature type="transmembrane region" description="Helical" evidence="1">
    <location>
        <begin position="145"/>
        <end position="169"/>
    </location>
</feature>
<organism evidence="2 3">
    <name type="scientific">Amycolatopsis saalfeldensis</name>
    <dbReference type="NCBI Taxonomy" id="394193"/>
    <lineage>
        <taxon>Bacteria</taxon>
        <taxon>Bacillati</taxon>
        <taxon>Actinomycetota</taxon>
        <taxon>Actinomycetes</taxon>
        <taxon>Pseudonocardiales</taxon>
        <taxon>Pseudonocardiaceae</taxon>
        <taxon>Amycolatopsis</taxon>
    </lineage>
</organism>
<feature type="transmembrane region" description="Helical" evidence="1">
    <location>
        <begin position="111"/>
        <end position="133"/>
    </location>
</feature>
<keyword evidence="1" id="KW-1133">Transmembrane helix</keyword>
<keyword evidence="1" id="KW-0472">Membrane</keyword>
<evidence type="ECO:0000256" key="1">
    <source>
        <dbReference type="SAM" id="Phobius"/>
    </source>
</evidence>
<dbReference type="OrthoDB" id="4238170at2"/>
<keyword evidence="1" id="KW-0812">Transmembrane</keyword>
<dbReference type="InterPro" id="IPR025699">
    <property type="entry name" value="ABC2_memb-like"/>
</dbReference>